<dbReference type="Gene3D" id="3.40.190.290">
    <property type="match status" value="1"/>
</dbReference>
<evidence type="ECO:0000256" key="1">
    <source>
        <dbReference type="ARBA" id="ARBA00009437"/>
    </source>
</evidence>
<dbReference type="PANTHER" id="PTHR30126:SF94">
    <property type="entry name" value="LYSR FAMILY TRANSCRIPTIONAL REGULATOR"/>
    <property type="match status" value="1"/>
</dbReference>
<dbReference type="Pfam" id="PF03466">
    <property type="entry name" value="LysR_substrate"/>
    <property type="match status" value="1"/>
</dbReference>
<feature type="domain" description="HTH lysR-type" evidence="5">
    <location>
        <begin position="3"/>
        <end position="60"/>
    </location>
</feature>
<dbReference type="CDD" id="cd08420">
    <property type="entry name" value="PBP2_CysL_like"/>
    <property type="match status" value="1"/>
</dbReference>
<accession>A0A1I5NG24</accession>
<sequence>MKITLRQMEIFLEVAQIGHLTKVAERMGLSQSAVSMSIKELESIIGYKLFDRINKKLVLNEKGRAFAEAISPLVSKLNDIEEEFKNDENNGELLIGVSTTIADYLIPPIICQYMNSFPQVKVNLKVGNTRKIVEMIENGQVDLGFVEGNVDSTSIKQEVVGLDELIIVTGDRNLAMAQDEYYIDSLLGKQWILREEGSGTREVFLTHLGDLASQLNLFLELGHPESIKNMLIQSGKCLTCLPRISVMKELERGDLYEIKTKNLKFERQFLLIYHKDKYKTSLLSKFIYFTRMQLGKILEH</sequence>
<dbReference type="Gene3D" id="1.10.10.10">
    <property type="entry name" value="Winged helix-like DNA-binding domain superfamily/Winged helix DNA-binding domain"/>
    <property type="match status" value="1"/>
</dbReference>
<evidence type="ECO:0000256" key="4">
    <source>
        <dbReference type="ARBA" id="ARBA00023163"/>
    </source>
</evidence>
<evidence type="ECO:0000256" key="2">
    <source>
        <dbReference type="ARBA" id="ARBA00023015"/>
    </source>
</evidence>
<dbReference type="RefSeq" id="WP_092911744.1">
    <property type="nucleotide sequence ID" value="NZ_CP136592.1"/>
</dbReference>
<dbReference type="InterPro" id="IPR036388">
    <property type="entry name" value="WH-like_DNA-bd_sf"/>
</dbReference>
<organism evidence="6 7">
    <name type="scientific">Hydrogenimonas thermophila</name>
    <dbReference type="NCBI Taxonomy" id="223786"/>
    <lineage>
        <taxon>Bacteria</taxon>
        <taxon>Pseudomonadati</taxon>
        <taxon>Campylobacterota</taxon>
        <taxon>Epsilonproteobacteria</taxon>
        <taxon>Campylobacterales</taxon>
        <taxon>Hydrogenimonadaceae</taxon>
        <taxon>Hydrogenimonas</taxon>
    </lineage>
</organism>
<comment type="similarity">
    <text evidence="1">Belongs to the LysR transcriptional regulatory family.</text>
</comment>
<evidence type="ECO:0000313" key="6">
    <source>
        <dbReference type="EMBL" id="SFP20677.1"/>
    </source>
</evidence>
<dbReference type="Pfam" id="PF00126">
    <property type="entry name" value="HTH_1"/>
    <property type="match status" value="1"/>
</dbReference>
<evidence type="ECO:0000259" key="5">
    <source>
        <dbReference type="PROSITE" id="PS50931"/>
    </source>
</evidence>
<dbReference type="InterPro" id="IPR000847">
    <property type="entry name" value="LysR_HTH_N"/>
</dbReference>
<dbReference type="STRING" id="223786.SAMN05216234_11035"/>
<name>A0A1I5NG24_9BACT</name>
<gene>
    <name evidence="6" type="ORF">SAMN05216234_11035</name>
</gene>
<dbReference type="EMBL" id="FOXB01000010">
    <property type="protein sequence ID" value="SFP20677.1"/>
    <property type="molecule type" value="Genomic_DNA"/>
</dbReference>
<dbReference type="OrthoDB" id="5317428at2"/>
<dbReference type="AlphaFoldDB" id="A0A1I5NG24"/>
<dbReference type="PRINTS" id="PR00039">
    <property type="entry name" value="HTHLYSR"/>
</dbReference>
<dbReference type="InterPro" id="IPR005119">
    <property type="entry name" value="LysR_subst-bd"/>
</dbReference>
<dbReference type="GO" id="GO:0003700">
    <property type="term" value="F:DNA-binding transcription factor activity"/>
    <property type="evidence" value="ECO:0007669"/>
    <property type="project" value="InterPro"/>
</dbReference>
<keyword evidence="3 6" id="KW-0238">DNA-binding</keyword>
<dbReference type="PANTHER" id="PTHR30126">
    <property type="entry name" value="HTH-TYPE TRANSCRIPTIONAL REGULATOR"/>
    <property type="match status" value="1"/>
</dbReference>
<dbReference type="SUPFAM" id="SSF46785">
    <property type="entry name" value="Winged helix' DNA-binding domain"/>
    <property type="match status" value="1"/>
</dbReference>
<dbReference type="Proteomes" id="UP000199227">
    <property type="component" value="Unassembled WGS sequence"/>
</dbReference>
<evidence type="ECO:0000313" key="7">
    <source>
        <dbReference type="Proteomes" id="UP000199227"/>
    </source>
</evidence>
<keyword evidence="4" id="KW-0804">Transcription</keyword>
<proteinExistence type="inferred from homology"/>
<dbReference type="InterPro" id="IPR036390">
    <property type="entry name" value="WH_DNA-bd_sf"/>
</dbReference>
<keyword evidence="7" id="KW-1185">Reference proteome</keyword>
<keyword evidence="2" id="KW-0805">Transcription regulation</keyword>
<dbReference type="PROSITE" id="PS50931">
    <property type="entry name" value="HTH_LYSR"/>
    <property type="match status" value="1"/>
</dbReference>
<dbReference type="SUPFAM" id="SSF53850">
    <property type="entry name" value="Periplasmic binding protein-like II"/>
    <property type="match status" value="1"/>
</dbReference>
<evidence type="ECO:0000256" key="3">
    <source>
        <dbReference type="ARBA" id="ARBA00023125"/>
    </source>
</evidence>
<dbReference type="GO" id="GO:0000976">
    <property type="term" value="F:transcription cis-regulatory region binding"/>
    <property type="evidence" value="ECO:0007669"/>
    <property type="project" value="TreeGrafter"/>
</dbReference>
<protein>
    <submittedName>
        <fullName evidence="6">DNA-binding transcriptional regulator, LysR family</fullName>
    </submittedName>
</protein>
<reference evidence="6 7" key="1">
    <citation type="submission" date="2016-10" db="EMBL/GenBank/DDBJ databases">
        <authorList>
            <person name="de Groot N.N."/>
        </authorList>
    </citation>
    <scope>NUCLEOTIDE SEQUENCE [LARGE SCALE GENOMIC DNA]</scope>
    <source>
        <strain evidence="6 7">EP1-55-1</strain>
    </source>
</reference>